<dbReference type="EMBL" id="ASHM01046024">
    <property type="protein sequence ID" value="PNX84297.1"/>
    <property type="molecule type" value="Genomic_DNA"/>
</dbReference>
<gene>
    <name evidence="2" type="ORF">L195_g040355</name>
</gene>
<protein>
    <submittedName>
        <fullName evidence="2">Uncharacterized protein</fullName>
    </submittedName>
</protein>
<reference evidence="2 3" key="1">
    <citation type="journal article" date="2014" name="Am. J. Bot.">
        <title>Genome assembly and annotation for red clover (Trifolium pratense; Fabaceae).</title>
        <authorList>
            <person name="Istvanek J."/>
            <person name="Jaros M."/>
            <person name="Krenek A."/>
            <person name="Repkova J."/>
        </authorList>
    </citation>
    <scope>NUCLEOTIDE SEQUENCE [LARGE SCALE GENOMIC DNA]</scope>
    <source>
        <strain evidence="3">cv. Tatra</strain>
        <tissue evidence="2">Young leaves</tissue>
    </source>
</reference>
<reference evidence="2 3" key="2">
    <citation type="journal article" date="2017" name="Front. Plant Sci.">
        <title>Gene Classification and Mining of Molecular Markers Useful in Red Clover (Trifolium pratense) Breeding.</title>
        <authorList>
            <person name="Istvanek J."/>
            <person name="Dluhosova J."/>
            <person name="Dluhos P."/>
            <person name="Patkova L."/>
            <person name="Nedelnik J."/>
            <person name="Repkova J."/>
        </authorList>
    </citation>
    <scope>NUCLEOTIDE SEQUENCE [LARGE SCALE GENOMIC DNA]</scope>
    <source>
        <strain evidence="3">cv. Tatra</strain>
        <tissue evidence="2">Young leaves</tissue>
    </source>
</reference>
<evidence type="ECO:0000313" key="2">
    <source>
        <dbReference type="EMBL" id="PNX84297.1"/>
    </source>
</evidence>
<feature type="compositionally biased region" description="Acidic residues" evidence="1">
    <location>
        <begin position="65"/>
        <end position="81"/>
    </location>
</feature>
<dbReference type="AlphaFoldDB" id="A0A2K3M0I2"/>
<proteinExistence type="predicted"/>
<evidence type="ECO:0000256" key="1">
    <source>
        <dbReference type="SAM" id="MobiDB-lite"/>
    </source>
</evidence>
<evidence type="ECO:0000313" key="3">
    <source>
        <dbReference type="Proteomes" id="UP000236291"/>
    </source>
</evidence>
<accession>A0A2K3M0I2</accession>
<organism evidence="2 3">
    <name type="scientific">Trifolium pratense</name>
    <name type="common">Red clover</name>
    <dbReference type="NCBI Taxonomy" id="57577"/>
    <lineage>
        <taxon>Eukaryota</taxon>
        <taxon>Viridiplantae</taxon>
        <taxon>Streptophyta</taxon>
        <taxon>Embryophyta</taxon>
        <taxon>Tracheophyta</taxon>
        <taxon>Spermatophyta</taxon>
        <taxon>Magnoliopsida</taxon>
        <taxon>eudicotyledons</taxon>
        <taxon>Gunneridae</taxon>
        <taxon>Pentapetalae</taxon>
        <taxon>rosids</taxon>
        <taxon>fabids</taxon>
        <taxon>Fabales</taxon>
        <taxon>Fabaceae</taxon>
        <taxon>Papilionoideae</taxon>
        <taxon>50 kb inversion clade</taxon>
        <taxon>NPAAA clade</taxon>
        <taxon>Hologalegina</taxon>
        <taxon>IRL clade</taxon>
        <taxon>Trifolieae</taxon>
        <taxon>Trifolium</taxon>
    </lineage>
</organism>
<comment type="caution">
    <text evidence="2">The sequence shown here is derived from an EMBL/GenBank/DDBJ whole genome shotgun (WGS) entry which is preliminary data.</text>
</comment>
<name>A0A2K3M0I2_TRIPR</name>
<feature type="region of interest" description="Disordered" evidence="1">
    <location>
        <begin position="58"/>
        <end position="81"/>
    </location>
</feature>
<sequence length="81" mass="9135">MGAYDFDSDDVDYIHETASEDEESEDISSLLKYENSSDEFEYIIDAIIEKEKNLKELSSCKSADANDDSKDDDSDDDHGLV</sequence>
<dbReference type="Proteomes" id="UP000236291">
    <property type="component" value="Unassembled WGS sequence"/>
</dbReference>